<dbReference type="OrthoDB" id="5876240at2759"/>
<feature type="compositionally biased region" description="Polar residues" evidence="1">
    <location>
        <begin position="11"/>
        <end position="21"/>
    </location>
</feature>
<feature type="compositionally biased region" description="Basic residues" evidence="1">
    <location>
        <begin position="1"/>
        <end position="10"/>
    </location>
</feature>
<feature type="compositionally biased region" description="Acidic residues" evidence="1">
    <location>
        <begin position="47"/>
        <end position="58"/>
    </location>
</feature>
<dbReference type="EMBL" id="JAIZAY010000003">
    <property type="protein sequence ID" value="KAJ8045093.1"/>
    <property type="molecule type" value="Genomic_DNA"/>
</dbReference>
<evidence type="ECO:0000313" key="2">
    <source>
        <dbReference type="EMBL" id="KAJ8045093.1"/>
    </source>
</evidence>
<comment type="caution">
    <text evidence="2">The sequence shown here is derived from an EMBL/GenBank/DDBJ whole genome shotgun (WGS) entry which is preliminary data.</text>
</comment>
<dbReference type="Proteomes" id="UP001152320">
    <property type="component" value="Chromosome 3"/>
</dbReference>
<reference evidence="2" key="1">
    <citation type="submission" date="2021-10" db="EMBL/GenBank/DDBJ databases">
        <title>Tropical sea cucumber genome reveals ecological adaptation and Cuvierian tubules defense mechanism.</title>
        <authorList>
            <person name="Chen T."/>
        </authorList>
    </citation>
    <scope>NUCLEOTIDE SEQUENCE</scope>
    <source>
        <strain evidence="2">Nanhai2018</strain>
        <tissue evidence="2">Muscle</tissue>
    </source>
</reference>
<dbReference type="AlphaFoldDB" id="A0A9Q1CGW7"/>
<feature type="region of interest" description="Disordered" evidence="1">
    <location>
        <begin position="1"/>
        <end position="117"/>
    </location>
</feature>
<feature type="compositionally biased region" description="Low complexity" evidence="1">
    <location>
        <begin position="77"/>
        <end position="105"/>
    </location>
</feature>
<accession>A0A9Q1CGW7</accession>
<evidence type="ECO:0008006" key="4">
    <source>
        <dbReference type="Google" id="ProtNLM"/>
    </source>
</evidence>
<sequence>MASSSKKRKQTSNSDLDSQTVLMMDRDSGEEDLELGENGLDDRSIDSEEYEGDSEEDMPLPLANLQGNRQRARPRQSLTTLTVSTSTAGPSSSASTSVTTLSGTIDSGGSGITGTAGQFRDAGIEVSDSSDDSDADVPLAQFVVPQLQPATAQVAPQLPPAAATPVANPVAPQAGAQAQQNPNPIFTWCRSDTFTPKDIPLTANESINIPIPGDGTPYDYFSMYLTDQIFDSMVEETNRFAAPYIASTDLRRIKCEKLATH</sequence>
<gene>
    <name evidence="2" type="ORF">HOLleu_08025</name>
</gene>
<evidence type="ECO:0000256" key="1">
    <source>
        <dbReference type="SAM" id="MobiDB-lite"/>
    </source>
</evidence>
<name>A0A9Q1CGW7_HOLLE</name>
<proteinExistence type="predicted"/>
<keyword evidence="3" id="KW-1185">Reference proteome</keyword>
<evidence type="ECO:0000313" key="3">
    <source>
        <dbReference type="Proteomes" id="UP001152320"/>
    </source>
</evidence>
<protein>
    <recommendedName>
        <fullName evidence="4">PiggyBac transposable element-derived protein domain-containing protein</fullName>
    </recommendedName>
</protein>
<organism evidence="2 3">
    <name type="scientific">Holothuria leucospilota</name>
    <name type="common">Black long sea cucumber</name>
    <name type="synonym">Mertensiothuria leucospilota</name>
    <dbReference type="NCBI Taxonomy" id="206669"/>
    <lineage>
        <taxon>Eukaryota</taxon>
        <taxon>Metazoa</taxon>
        <taxon>Echinodermata</taxon>
        <taxon>Eleutherozoa</taxon>
        <taxon>Echinozoa</taxon>
        <taxon>Holothuroidea</taxon>
        <taxon>Aspidochirotacea</taxon>
        <taxon>Aspidochirotida</taxon>
        <taxon>Holothuriidae</taxon>
        <taxon>Holothuria</taxon>
    </lineage>
</organism>